<accession>A0AA41SLM5</accession>
<keyword evidence="1" id="KW-0805">Transcription regulation</keyword>
<dbReference type="GO" id="GO:0048658">
    <property type="term" value="P:anther wall tapetum development"/>
    <property type="evidence" value="ECO:0007669"/>
    <property type="project" value="InterPro"/>
</dbReference>
<name>A0AA41SLM5_PAPNU</name>
<feature type="compositionally biased region" description="Low complexity" evidence="4">
    <location>
        <begin position="22"/>
        <end position="56"/>
    </location>
</feature>
<feature type="domain" description="BHLH" evidence="5">
    <location>
        <begin position="321"/>
        <end position="370"/>
    </location>
</feature>
<sequence length="534" mass="58906">MFDSETHYFDTHHDPSPPPHSLPLGSNNQGGDNNNNNNTILSNPSYSSNNNNPNLNQSADESVVAAANTMDFELDQQQQVLVHDPSSVQNGAFDHSNNWEVHQQHQHQQEMQEIQDQLQAEQFYQQQLQNNLQCFNSNPFTQSSTPHLLNLLHLPRCGSGGASSSPASMLPNSSISFSNNPLNNFHASSLEIFGNGHNNDVIHGGENGSAGGSSSILYDHPSLHLNNLPPQPPIFRDLFQTLPQTYGLNGSGAGISSSSLFGGGIDIEREGSVYHHHHQDGDSNGMRSQFENSVLDFRRSKNININGAGGSSSTGGFRRASHGTKHFTTEKQRREQFNEKYKALSLLVPNPSKQDRATVVQDAIEYIKELRRTVDELKILVDKKRCGSRNKKLKTEDEAAAAAAAGDMESSTMKPTLNGSTDRDQNSFNGPVRSSWLQRKSKETEVDVRIIDDDVTIKLIQRSQMNNLLLVSRIIDELGLDLLHVSGGSIGDHYSFWFNTKINEGSSVYASAIAKKLIEGVDKNYAASKPENNY</sequence>
<dbReference type="Gene3D" id="4.10.280.10">
    <property type="entry name" value="Helix-loop-helix DNA-binding domain"/>
    <property type="match status" value="1"/>
</dbReference>
<dbReference type="EMBL" id="JAJJMA010191625">
    <property type="protein sequence ID" value="MCL7038536.1"/>
    <property type="molecule type" value="Genomic_DNA"/>
</dbReference>
<evidence type="ECO:0000259" key="5">
    <source>
        <dbReference type="PROSITE" id="PS50888"/>
    </source>
</evidence>
<dbReference type="PROSITE" id="PS50888">
    <property type="entry name" value="BHLH"/>
    <property type="match status" value="1"/>
</dbReference>
<dbReference type="Proteomes" id="UP001177140">
    <property type="component" value="Unassembled WGS sequence"/>
</dbReference>
<gene>
    <name evidence="6" type="ORF">MKW94_006060</name>
</gene>
<dbReference type="InterPro" id="IPR036638">
    <property type="entry name" value="HLH_DNA-bd_sf"/>
</dbReference>
<dbReference type="GO" id="GO:0046983">
    <property type="term" value="F:protein dimerization activity"/>
    <property type="evidence" value="ECO:0007669"/>
    <property type="project" value="InterPro"/>
</dbReference>
<organism evidence="6 7">
    <name type="scientific">Papaver nudicaule</name>
    <name type="common">Iceland poppy</name>
    <dbReference type="NCBI Taxonomy" id="74823"/>
    <lineage>
        <taxon>Eukaryota</taxon>
        <taxon>Viridiplantae</taxon>
        <taxon>Streptophyta</taxon>
        <taxon>Embryophyta</taxon>
        <taxon>Tracheophyta</taxon>
        <taxon>Spermatophyta</taxon>
        <taxon>Magnoliopsida</taxon>
        <taxon>Ranunculales</taxon>
        <taxon>Papaveraceae</taxon>
        <taxon>Papaveroideae</taxon>
        <taxon>Papaver</taxon>
    </lineage>
</organism>
<keyword evidence="2" id="KW-0804">Transcription</keyword>
<dbReference type="GO" id="GO:0006355">
    <property type="term" value="P:regulation of DNA-templated transcription"/>
    <property type="evidence" value="ECO:0007669"/>
    <property type="project" value="InterPro"/>
</dbReference>
<dbReference type="PANTHER" id="PTHR46834">
    <property type="entry name" value="TRANSCRIPTION FACTOR BHLH91"/>
    <property type="match status" value="1"/>
</dbReference>
<protein>
    <recommendedName>
        <fullName evidence="5">BHLH domain-containing protein</fullName>
    </recommendedName>
</protein>
<feature type="region of interest" description="Disordered" evidence="4">
    <location>
        <begin position="305"/>
        <end position="333"/>
    </location>
</feature>
<dbReference type="CDD" id="cd18918">
    <property type="entry name" value="bHLH_AtMYC1_like"/>
    <property type="match status" value="1"/>
</dbReference>
<evidence type="ECO:0000256" key="2">
    <source>
        <dbReference type="ARBA" id="ARBA00023163"/>
    </source>
</evidence>
<feature type="region of interest" description="Disordered" evidence="4">
    <location>
        <begin position="390"/>
        <end position="436"/>
    </location>
</feature>
<feature type="region of interest" description="Disordered" evidence="4">
    <location>
        <begin position="1"/>
        <end position="57"/>
    </location>
</feature>
<evidence type="ECO:0000256" key="1">
    <source>
        <dbReference type="ARBA" id="ARBA00023015"/>
    </source>
</evidence>
<evidence type="ECO:0000256" key="3">
    <source>
        <dbReference type="ARBA" id="ARBA00023242"/>
    </source>
</evidence>
<keyword evidence="3" id="KW-0539">Nucleus</keyword>
<dbReference type="SMART" id="SM00353">
    <property type="entry name" value="HLH"/>
    <property type="match status" value="1"/>
</dbReference>
<dbReference type="InterPro" id="IPR011598">
    <property type="entry name" value="bHLH_dom"/>
</dbReference>
<dbReference type="InterPro" id="IPR045896">
    <property type="entry name" value="MYC1-like_bHLH"/>
</dbReference>
<dbReference type="InterPro" id="IPR045895">
    <property type="entry name" value="bHLH91-like"/>
</dbReference>
<evidence type="ECO:0000313" key="6">
    <source>
        <dbReference type="EMBL" id="MCL7038536.1"/>
    </source>
</evidence>
<dbReference type="AlphaFoldDB" id="A0AA41SLM5"/>
<keyword evidence="7" id="KW-1185">Reference proteome</keyword>
<dbReference type="Pfam" id="PF00010">
    <property type="entry name" value="HLH"/>
    <property type="match status" value="1"/>
</dbReference>
<dbReference type="SUPFAM" id="SSF47459">
    <property type="entry name" value="HLH, helix-loop-helix DNA-binding domain"/>
    <property type="match status" value="1"/>
</dbReference>
<feature type="compositionally biased region" description="Basic and acidic residues" evidence="4">
    <location>
        <begin position="1"/>
        <end position="15"/>
    </location>
</feature>
<feature type="compositionally biased region" description="Polar residues" evidence="4">
    <location>
        <begin position="409"/>
        <end position="420"/>
    </location>
</feature>
<proteinExistence type="predicted"/>
<comment type="caution">
    <text evidence="6">The sequence shown here is derived from an EMBL/GenBank/DDBJ whole genome shotgun (WGS) entry which is preliminary data.</text>
</comment>
<evidence type="ECO:0000313" key="7">
    <source>
        <dbReference type="Proteomes" id="UP001177140"/>
    </source>
</evidence>
<evidence type="ECO:0000256" key="4">
    <source>
        <dbReference type="SAM" id="MobiDB-lite"/>
    </source>
</evidence>
<dbReference type="PANTHER" id="PTHR46834:SF1">
    <property type="entry name" value="TRANSCRIPTION FACTOR BHLH10"/>
    <property type="match status" value="1"/>
</dbReference>
<reference evidence="6" key="1">
    <citation type="submission" date="2022-03" db="EMBL/GenBank/DDBJ databases">
        <title>A functionally conserved STORR gene fusion in Papaver species that diverged 16.8 million years ago.</title>
        <authorList>
            <person name="Catania T."/>
        </authorList>
    </citation>
    <scope>NUCLEOTIDE SEQUENCE</scope>
    <source>
        <strain evidence="6">S-191538</strain>
    </source>
</reference>